<keyword evidence="2" id="KW-1185">Reference proteome</keyword>
<dbReference type="RefSeq" id="WP_160202277.1">
    <property type="nucleotide sequence ID" value="NZ_QXWK01000018.1"/>
</dbReference>
<sequence length="77" mass="8996">MTDYESVLICALRYALGRRSYMVGIVTRYIISEIPKLSNKCKKIMITDIEQAPYYGDECDKDDWIRLLDKLKGETKL</sequence>
<proteinExistence type="predicted"/>
<comment type="caution">
    <text evidence="1">The sequence shown here is derived from an EMBL/GenBank/DDBJ whole genome shotgun (WGS) entry which is preliminary data.</text>
</comment>
<reference evidence="1 2" key="1">
    <citation type="submission" date="2018-08" db="EMBL/GenBank/DDBJ databases">
        <title>Murine metabolic-syndrome-specific gut microbial biobank.</title>
        <authorList>
            <person name="Liu C."/>
        </authorList>
    </citation>
    <scope>NUCLEOTIDE SEQUENCE [LARGE SCALE GENOMIC DNA]</scope>
    <source>
        <strain evidence="1 2">28</strain>
    </source>
</reference>
<name>A0A845QMP4_9FIRM</name>
<organism evidence="1 2">
    <name type="scientific">Anaerotruncus colihominis</name>
    <dbReference type="NCBI Taxonomy" id="169435"/>
    <lineage>
        <taxon>Bacteria</taxon>
        <taxon>Bacillati</taxon>
        <taxon>Bacillota</taxon>
        <taxon>Clostridia</taxon>
        <taxon>Eubacteriales</taxon>
        <taxon>Oscillospiraceae</taxon>
        <taxon>Anaerotruncus</taxon>
    </lineage>
</organism>
<gene>
    <name evidence="1" type="ORF">D0435_10050</name>
</gene>
<dbReference type="AlphaFoldDB" id="A0A845QMP4"/>
<dbReference type="EMBL" id="QXWK01000018">
    <property type="protein sequence ID" value="NBH61993.1"/>
    <property type="molecule type" value="Genomic_DNA"/>
</dbReference>
<dbReference type="Proteomes" id="UP000446866">
    <property type="component" value="Unassembled WGS sequence"/>
</dbReference>
<protein>
    <submittedName>
        <fullName evidence="1">Uncharacterized protein</fullName>
    </submittedName>
</protein>
<accession>A0A845QMP4</accession>
<evidence type="ECO:0000313" key="1">
    <source>
        <dbReference type="EMBL" id="NBH61993.1"/>
    </source>
</evidence>
<evidence type="ECO:0000313" key="2">
    <source>
        <dbReference type="Proteomes" id="UP000446866"/>
    </source>
</evidence>